<reference evidence="1 2" key="1">
    <citation type="submission" date="2015-03" db="EMBL/GenBank/DDBJ databases">
        <authorList>
            <person name="Urmite Genomes"/>
        </authorList>
    </citation>
    <scope>NUCLEOTIDE SEQUENCE [LARGE SCALE GENOMIC DNA]</scope>
    <source>
        <strain evidence="1 2">CSUR P1491</strain>
    </source>
</reference>
<dbReference type="EMBL" id="CTEE01000001">
    <property type="protein sequence ID" value="CQD02910.1"/>
    <property type="molecule type" value="Genomic_DNA"/>
</dbReference>
<accession>A0A0E4GUT6</accession>
<name>A0A0E4GUT6_MYCLN</name>
<dbReference type="SUPFAM" id="SSF52833">
    <property type="entry name" value="Thioredoxin-like"/>
    <property type="match status" value="1"/>
</dbReference>
<dbReference type="AlphaFoldDB" id="A0A0E4GUT6"/>
<sequence>MTHTGTIAELVPALDERGVALIAVSPRRPDGSMSSVEVMPMSTVVVLDNAGVIRWIDVHPNYATRSEVPDILAAVDAMQRTDV</sequence>
<dbReference type="RefSeq" id="WP_090598112.1">
    <property type="nucleotide sequence ID" value="NZ_CTEE01000001.1"/>
</dbReference>
<evidence type="ECO:0000313" key="2">
    <source>
        <dbReference type="Proteomes" id="UP000199251"/>
    </source>
</evidence>
<dbReference type="OrthoDB" id="9809746at2"/>
<dbReference type="STRING" id="141349.BN1232_00273"/>
<protein>
    <recommendedName>
        <fullName evidence="3">AhpC/TSA family protein</fullName>
    </recommendedName>
</protein>
<organism evidence="1 2">
    <name type="scientific">Mycobacterium lentiflavum</name>
    <dbReference type="NCBI Taxonomy" id="141349"/>
    <lineage>
        <taxon>Bacteria</taxon>
        <taxon>Bacillati</taxon>
        <taxon>Actinomycetota</taxon>
        <taxon>Actinomycetes</taxon>
        <taxon>Mycobacteriales</taxon>
        <taxon>Mycobacteriaceae</taxon>
        <taxon>Mycobacterium</taxon>
        <taxon>Mycobacterium simiae complex</taxon>
    </lineage>
</organism>
<evidence type="ECO:0000313" key="1">
    <source>
        <dbReference type="EMBL" id="CQD02910.1"/>
    </source>
</evidence>
<dbReference type="InterPro" id="IPR036249">
    <property type="entry name" value="Thioredoxin-like_sf"/>
</dbReference>
<dbReference type="Proteomes" id="UP000199251">
    <property type="component" value="Unassembled WGS sequence"/>
</dbReference>
<proteinExistence type="predicted"/>
<dbReference type="Gene3D" id="3.40.30.10">
    <property type="entry name" value="Glutaredoxin"/>
    <property type="match status" value="1"/>
</dbReference>
<gene>
    <name evidence="1" type="ORF">BN1232_00273</name>
</gene>
<evidence type="ECO:0008006" key="3">
    <source>
        <dbReference type="Google" id="ProtNLM"/>
    </source>
</evidence>